<dbReference type="PROSITE" id="PS01124">
    <property type="entry name" value="HTH_ARAC_FAMILY_2"/>
    <property type="match status" value="1"/>
</dbReference>
<protein>
    <submittedName>
        <fullName evidence="5">AraC family transcriptional regulator</fullName>
    </submittedName>
</protein>
<dbReference type="InterPro" id="IPR009057">
    <property type="entry name" value="Homeodomain-like_sf"/>
</dbReference>
<dbReference type="AlphaFoldDB" id="A0A165SHE0"/>
<dbReference type="Pfam" id="PF12833">
    <property type="entry name" value="HTH_18"/>
    <property type="match status" value="1"/>
</dbReference>
<dbReference type="GO" id="GO:0003700">
    <property type="term" value="F:DNA-binding transcription factor activity"/>
    <property type="evidence" value="ECO:0007669"/>
    <property type="project" value="InterPro"/>
</dbReference>
<proteinExistence type="predicted"/>
<keyword evidence="1" id="KW-0805">Transcription regulation</keyword>
<dbReference type="EMBL" id="CP012661">
    <property type="protein sequence ID" value="AMY68093.1"/>
    <property type="molecule type" value="Genomic_DNA"/>
</dbReference>
<gene>
    <name evidence="5" type="ORF">AKL17_0834</name>
</gene>
<dbReference type="KEGG" id="daa:AKL17_0834"/>
<dbReference type="GO" id="GO:0043565">
    <property type="term" value="F:sequence-specific DNA binding"/>
    <property type="evidence" value="ECO:0007669"/>
    <property type="project" value="InterPro"/>
</dbReference>
<evidence type="ECO:0000256" key="3">
    <source>
        <dbReference type="ARBA" id="ARBA00023163"/>
    </source>
</evidence>
<dbReference type="Gene3D" id="1.10.10.60">
    <property type="entry name" value="Homeodomain-like"/>
    <property type="match status" value="2"/>
</dbReference>
<dbReference type="RefSeq" id="WP_066809952.1">
    <property type="nucleotide sequence ID" value="NZ_CP012661.1"/>
</dbReference>
<dbReference type="Proteomes" id="UP000076128">
    <property type="component" value="Chromosome"/>
</dbReference>
<dbReference type="SMART" id="SM00342">
    <property type="entry name" value="HTH_ARAC"/>
    <property type="match status" value="1"/>
</dbReference>
<evidence type="ECO:0000256" key="2">
    <source>
        <dbReference type="ARBA" id="ARBA00023125"/>
    </source>
</evidence>
<organism evidence="5 6">
    <name type="scientific">Frigidibacter mobilis</name>
    <dbReference type="NCBI Taxonomy" id="1335048"/>
    <lineage>
        <taxon>Bacteria</taxon>
        <taxon>Pseudomonadati</taxon>
        <taxon>Pseudomonadota</taxon>
        <taxon>Alphaproteobacteria</taxon>
        <taxon>Rhodobacterales</taxon>
        <taxon>Paracoccaceae</taxon>
        <taxon>Frigidibacter</taxon>
    </lineage>
</organism>
<accession>A0A165SHE0</accession>
<reference evidence="5 6" key="1">
    <citation type="submission" date="2015-09" db="EMBL/GenBank/DDBJ databases">
        <title>Complete genome sequence of Defluviimonas alba cai42t isolated from an oilfield in Xinjiang.</title>
        <authorList>
            <person name="Geng S."/>
            <person name="Pan X."/>
            <person name="Wu X."/>
        </authorList>
    </citation>
    <scope>NUCLEOTIDE SEQUENCE [LARGE SCALE GENOMIC DNA]</scope>
    <source>
        <strain evidence="6">cai42</strain>
    </source>
</reference>
<keyword evidence="6" id="KW-1185">Reference proteome</keyword>
<sequence length="305" mass="33035">MSFRPQMTSSTRGIRARSPLRWRAWDGVVADLWQAEGQEGGGGHYLSPDPRLVVFLDDGAAAIDLSERADFRDAPAGVSVLYVPAGRPLWSRITRGSVFCHLDLHFEAASLARRLAAVPGLDLTRPVLRQGEPRIRALAAMVAAECAAPARHHLLLDGLTQALLAEVFALPPEEAGTRPAEARGGLTPHQLRSVTAHMRARLDRRVAIAELAAAVGLSESWFAHAFKQSTGQPPHRWQMQMRIERARALLKDPALTVAAVAGATGFADQAHLTRAFRSVTGTTPAVWRRNVPPVPAAPLAALQRK</sequence>
<dbReference type="OrthoDB" id="9793400at2"/>
<name>A0A165SHE0_9RHOB</name>
<evidence type="ECO:0000313" key="5">
    <source>
        <dbReference type="EMBL" id="AMY68093.1"/>
    </source>
</evidence>
<dbReference type="PANTHER" id="PTHR46796:SF14">
    <property type="entry name" value="TRANSCRIPTIONAL REGULATORY PROTEIN"/>
    <property type="match status" value="1"/>
</dbReference>
<dbReference type="SUPFAM" id="SSF46689">
    <property type="entry name" value="Homeodomain-like"/>
    <property type="match status" value="2"/>
</dbReference>
<evidence type="ECO:0000259" key="4">
    <source>
        <dbReference type="PROSITE" id="PS01124"/>
    </source>
</evidence>
<keyword evidence="2" id="KW-0238">DNA-binding</keyword>
<dbReference type="InterPro" id="IPR050204">
    <property type="entry name" value="AraC_XylS_family_regulators"/>
</dbReference>
<evidence type="ECO:0000313" key="6">
    <source>
        <dbReference type="Proteomes" id="UP000076128"/>
    </source>
</evidence>
<dbReference type="PANTHER" id="PTHR46796">
    <property type="entry name" value="HTH-TYPE TRANSCRIPTIONAL ACTIVATOR RHAS-RELATED"/>
    <property type="match status" value="1"/>
</dbReference>
<keyword evidence="3" id="KW-0804">Transcription</keyword>
<feature type="domain" description="HTH araC/xylS-type" evidence="4">
    <location>
        <begin position="192"/>
        <end position="290"/>
    </location>
</feature>
<dbReference type="PATRIC" id="fig|1335048.3.peg.865"/>
<dbReference type="STRING" id="1335048.AKL17_0834"/>
<dbReference type="InterPro" id="IPR018060">
    <property type="entry name" value="HTH_AraC"/>
</dbReference>
<evidence type="ECO:0000256" key="1">
    <source>
        <dbReference type="ARBA" id="ARBA00023015"/>
    </source>
</evidence>